<evidence type="ECO:0000256" key="7">
    <source>
        <dbReference type="PROSITE-ProRule" id="PRU01091"/>
    </source>
</evidence>
<dbReference type="GO" id="GO:0032993">
    <property type="term" value="C:protein-DNA complex"/>
    <property type="evidence" value="ECO:0007669"/>
    <property type="project" value="TreeGrafter"/>
</dbReference>
<keyword evidence="2" id="KW-0902">Two-component regulatory system</keyword>
<dbReference type="Pfam" id="PF00072">
    <property type="entry name" value="Response_reg"/>
    <property type="match status" value="1"/>
</dbReference>
<evidence type="ECO:0000256" key="4">
    <source>
        <dbReference type="ARBA" id="ARBA00023125"/>
    </source>
</evidence>
<dbReference type="InterPro" id="IPR016032">
    <property type="entry name" value="Sig_transdc_resp-reg_C-effctor"/>
</dbReference>
<gene>
    <name evidence="10" type="ORF">DFR34_11256</name>
</gene>
<dbReference type="PROSITE" id="PS50110">
    <property type="entry name" value="RESPONSE_REGULATORY"/>
    <property type="match status" value="1"/>
</dbReference>
<evidence type="ECO:0000259" key="8">
    <source>
        <dbReference type="PROSITE" id="PS50110"/>
    </source>
</evidence>
<dbReference type="GO" id="GO:0000156">
    <property type="term" value="F:phosphorelay response regulator activity"/>
    <property type="evidence" value="ECO:0007669"/>
    <property type="project" value="TreeGrafter"/>
</dbReference>
<evidence type="ECO:0000256" key="3">
    <source>
        <dbReference type="ARBA" id="ARBA00023015"/>
    </source>
</evidence>
<reference evidence="10 11" key="1">
    <citation type="submission" date="2018-05" db="EMBL/GenBank/DDBJ databases">
        <title>Genomic Encyclopedia of Type Strains, Phase IV (KMG-IV): sequencing the most valuable type-strain genomes for metagenomic binning, comparative biology and taxonomic classification.</title>
        <authorList>
            <person name="Goeker M."/>
        </authorList>
    </citation>
    <scope>NUCLEOTIDE SEQUENCE [LARGE SCALE GENOMIC DNA]</scope>
    <source>
        <strain evidence="10 11">DSM 29661</strain>
    </source>
</reference>
<organism evidence="10 11">
    <name type="scientific">Rivihabitans pingtungensis</name>
    <dbReference type="NCBI Taxonomy" id="1054498"/>
    <lineage>
        <taxon>Bacteria</taxon>
        <taxon>Pseudomonadati</taxon>
        <taxon>Pseudomonadota</taxon>
        <taxon>Betaproteobacteria</taxon>
        <taxon>Neisseriales</taxon>
        <taxon>Aquaspirillaceae</taxon>
        <taxon>Rivihabitans</taxon>
    </lineage>
</organism>
<proteinExistence type="predicted"/>
<feature type="modified residue" description="4-aspartylphosphate" evidence="6">
    <location>
        <position position="58"/>
    </location>
</feature>
<keyword evidence="3" id="KW-0805">Transcription regulation</keyword>
<dbReference type="Gene3D" id="6.10.250.690">
    <property type="match status" value="1"/>
</dbReference>
<dbReference type="PROSITE" id="PS51755">
    <property type="entry name" value="OMPR_PHOB"/>
    <property type="match status" value="1"/>
</dbReference>
<keyword evidence="4 7" id="KW-0238">DNA-binding</keyword>
<keyword evidence="5" id="KW-0804">Transcription</keyword>
<dbReference type="Proteomes" id="UP000247555">
    <property type="component" value="Unassembled WGS sequence"/>
</dbReference>
<evidence type="ECO:0000259" key="9">
    <source>
        <dbReference type="PROSITE" id="PS51755"/>
    </source>
</evidence>
<name>A0A318L9J3_9NEIS</name>
<accession>A0A318L9J3</accession>
<dbReference type="Gene3D" id="1.10.10.10">
    <property type="entry name" value="Winged helix-like DNA-binding domain superfamily/Winged helix DNA-binding domain"/>
    <property type="match status" value="1"/>
</dbReference>
<dbReference type="InterPro" id="IPR001867">
    <property type="entry name" value="OmpR/PhoB-type_DNA-bd"/>
</dbReference>
<protein>
    <submittedName>
        <fullName evidence="10">DNA-binding response OmpR family regulator</fullName>
    </submittedName>
</protein>
<dbReference type="PANTHER" id="PTHR48111">
    <property type="entry name" value="REGULATOR OF RPOS"/>
    <property type="match status" value="1"/>
</dbReference>
<dbReference type="InterPro" id="IPR001789">
    <property type="entry name" value="Sig_transdc_resp-reg_receiver"/>
</dbReference>
<evidence type="ECO:0000256" key="1">
    <source>
        <dbReference type="ARBA" id="ARBA00022553"/>
    </source>
</evidence>
<feature type="DNA-binding region" description="OmpR/PhoB-type" evidence="7">
    <location>
        <begin position="137"/>
        <end position="234"/>
    </location>
</feature>
<feature type="domain" description="Response regulatory" evidence="8">
    <location>
        <begin position="8"/>
        <end position="122"/>
    </location>
</feature>
<evidence type="ECO:0000313" key="11">
    <source>
        <dbReference type="Proteomes" id="UP000247555"/>
    </source>
</evidence>
<feature type="domain" description="OmpR/PhoB-type" evidence="9">
    <location>
        <begin position="137"/>
        <end position="234"/>
    </location>
</feature>
<dbReference type="AlphaFoldDB" id="A0A318L9J3"/>
<dbReference type="CDD" id="cd00383">
    <property type="entry name" value="trans_reg_C"/>
    <property type="match status" value="1"/>
</dbReference>
<evidence type="ECO:0000256" key="5">
    <source>
        <dbReference type="ARBA" id="ARBA00023163"/>
    </source>
</evidence>
<dbReference type="PANTHER" id="PTHR48111:SF4">
    <property type="entry name" value="DNA-BINDING DUAL TRANSCRIPTIONAL REGULATOR OMPR"/>
    <property type="match status" value="1"/>
</dbReference>
<dbReference type="RefSeq" id="WP_110391038.1">
    <property type="nucleotide sequence ID" value="NZ_CALCOA010000245.1"/>
</dbReference>
<dbReference type="InterPro" id="IPR011006">
    <property type="entry name" value="CheY-like_superfamily"/>
</dbReference>
<dbReference type="SUPFAM" id="SSF52172">
    <property type="entry name" value="CheY-like"/>
    <property type="match status" value="1"/>
</dbReference>
<dbReference type="GO" id="GO:0005829">
    <property type="term" value="C:cytosol"/>
    <property type="evidence" value="ECO:0007669"/>
    <property type="project" value="TreeGrafter"/>
</dbReference>
<dbReference type="SMART" id="SM00448">
    <property type="entry name" value="REC"/>
    <property type="match status" value="1"/>
</dbReference>
<dbReference type="InterPro" id="IPR036388">
    <property type="entry name" value="WH-like_DNA-bd_sf"/>
</dbReference>
<dbReference type="Pfam" id="PF00486">
    <property type="entry name" value="Trans_reg_C"/>
    <property type="match status" value="1"/>
</dbReference>
<dbReference type="EMBL" id="QJKI01000012">
    <property type="protein sequence ID" value="PXX78337.1"/>
    <property type="molecule type" value="Genomic_DNA"/>
</dbReference>
<dbReference type="OrthoDB" id="5295288at2"/>
<evidence type="ECO:0000256" key="6">
    <source>
        <dbReference type="PROSITE-ProRule" id="PRU00169"/>
    </source>
</evidence>
<dbReference type="SMART" id="SM00862">
    <property type="entry name" value="Trans_reg_C"/>
    <property type="match status" value="1"/>
</dbReference>
<evidence type="ECO:0000256" key="2">
    <source>
        <dbReference type="ARBA" id="ARBA00023012"/>
    </source>
</evidence>
<keyword evidence="1 6" id="KW-0597">Phosphoprotein</keyword>
<keyword evidence="11" id="KW-1185">Reference proteome</keyword>
<comment type="caution">
    <text evidence="10">The sequence shown here is derived from an EMBL/GenBank/DDBJ whole genome shotgun (WGS) entry which is preliminary data.</text>
</comment>
<evidence type="ECO:0000313" key="10">
    <source>
        <dbReference type="EMBL" id="PXX78337.1"/>
    </source>
</evidence>
<dbReference type="GO" id="GO:0006355">
    <property type="term" value="P:regulation of DNA-templated transcription"/>
    <property type="evidence" value="ECO:0007669"/>
    <property type="project" value="InterPro"/>
</dbReference>
<dbReference type="GO" id="GO:0000976">
    <property type="term" value="F:transcription cis-regulatory region binding"/>
    <property type="evidence" value="ECO:0007669"/>
    <property type="project" value="TreeGrafter"/>
</dbReference>
<dbReference type="Gene3D" id="3.40.50.2300">
    <property type="match status" value="1"/>
</dbReference>
<sequence>MAEDLHKRICLVEDDPHVARLIGATLRDFGFAHDWRRTGADLLRLLRSGEVPDLCIVDLGLPDMDGMELVRALRSDGRCGVLILTGRGDTIDRVMGLELGADDYMVKPFEPRELIARVRSILRRCTAPRDATPLPLSTVAEFAGWRFAPGSNTLSSADGESSTLSTAEAQLLKTMLQHPNRILTREQLMGERNLSSFDRSIDVRISRLRRKLEDDPQNPKLIKTVYGAGYLFACAVVWR</sequence>
<dbReference type="InterPro" id="IPR039420">
    <property type="entry name" value="WalR-like"/>
</dbReference>
<dbReference type="SUPFAM" id="SSF46894">
    <property type="entry name" value="C-terminal effector domain of the bipartite response regulators"/>
    <property type="match status" value="1"/>
</dbReference>